<feature type="compositionally biased region" description="Acidic residues" evidence="2">
    <location>
        <begin position="716"/>
        <end position="726"/>
    </location>
</feature>
<name>A0A7R9ABF9_9CRUS</name>
<sequence>MSKYLEIRRYRFDRSGIIFLAGLHEDTKAVAPKNNHILTAIQVSVALQYFAKGSFQTVLSDCVGISQQMREFFEICGPHGLNSVNAVGFVLPSSAVRLTAAQKYIFHAITQLFAIDTKEKFVLLCSFCDGQEPAAIIVVRNAKLHYQDYHTFNNSAMFACSRDPMQKMFWDLGHKNNKAFLESLDKMAPVCLAMTKKVLHDRRTLTETLKKLQEQIPRAASNISVLQERCRQLTEMREQVAKVVDVAEERAKTHLEQERAMNCNDCKKTTCEYPATHLKQKDIKYSKCMIRNEHKKMICRKCGCSWRSHCLEAKRYEGKSVYRHKGQDNSVEVAQRVQGIVTLEKGVKALTTDIKKNQVELFARIQQAHKITVRLKEIALNPNPLTMEEYIEFLIEAEKKDEQDGFKKRIEHLEQAKRASILCRKILNENGSAEAIMPDVMTILEKENIDFETLDAVETPVATIDQPTSNLNEEGGLLLLIDREVRPVAANNAAGLLGDTPLHIFPHLVVPIQVLPQGYCGAGTEEVVNRFGWSMTASAADVVPAFNSPFLKPVTADVRVDRWFIHDLGMLAVKRFLLPSCFSLSLICRLHIHRVPVVMEMECVSEAGGISLDGRKKATWDGGKMNCKYVMHVFGSGYDGKMMQVCPKHKHDLLSQLYHDLHIPENVPFHMEVYDEKWKRYVDVDWTRLPDVATLRLRFGGSEKAVDTEKEKKNDEAEDEEEETGDEEGRSQSSSNSWSTAPNAAKSKKIPRAIRTGRENAPRPRIRKEIPQRPLINKEFPHIPRIEKRQARPFRETTLAEEMKGLAKLIQSGVDGKPTIYELWKSVVVENKEMGIAKFDIGPRLRKQDERVLMVVGKTGAGIAKL</sequence>
<feature type="coiled-coil region" evidence="1">
    <location>
        <begin position="202"/>
        <end position="229"/>
    </location>
</feature>
<feature type="region of interest" description="Disordered" evidence="2">
    <location>
        <begin position="703"/>
        <end position="765"/>
    </location>
</feature>
<evidence type="ECO:0000256" key="2">
    <source>
        <dbReference type="SAM" id="MobiDB-lite"/>
    </source>
</evidence>
<dbReference type="EMBL" id="CAJPEV010003222">
    <property type="protein sequence ID" value="CAG0899250.1"/>
    <property type="molecule type" value="Genomic_DNA"/>
</dbReference>
<dbReference type="PANTHER" id="PTHR32046:SF11">
    <property type="entry name" value="IMMUNE-ASSOCIATED NUCLEOTIDE-BINDING PROTEIN 10-LIKE"/>
    <property type="match status" value="1"/>
</dbReference>
<dbReference type="AlphaFoldDB" id="A0A7R9ABF9"/>
<dbReference type="Proteomes" id="UP000677054">
    <property type="component" value="Unassembled WGS sequence"/>
</dbReference>
<dbReference type="OrthoDB" id="2386367at2759"/>
<feature type="compositionally biased region" description="Basic and acidic residues" evidence="2">
    <location>
        <begin position="704"/>
        <end position="715"/>
    </location>
</feature>
<evidence type="ECO:0000256" key="1">
    <source>
        <dbReference type="SAM" id="Coils"/>
    </source>
</evidence>
<feature type="non-terminal residue" evidence="3">
    <location>
        <position position="1"/>
    </location>
</feature>
<organism evidence="3">
    <name type="scientific">Darwinula stevensoni</name>
    <dbReference type="NCBI Taxonomy" id="69355"/>
    <lineage>
        <taxon>Eukaryota</taxon>
        <taxon>Metazoa</taxon>
        <taxon>Ecdysozoa</taxon>
        <taxon>Arthropoda</taxon>
        <taxon>Crustacea</taxon>
        <taxon>Oligostraca</taxon>
        <taxon>Ostracoda</taxon>
        <taxon>Podocopa</taxon>
        <taxon>Podocopida</taxon>
        <taxon>Darwinulocopina</taxon>
        <taxon>Darwinuloidea</taxon>
        <taxon>Darwinulidae</taxon>
        <taxon>Darwinula</taxon>
    </lineage>
</organism>
<dbReference type="PANTHER" id="PTHR32046">
    <property type="entry name" value="G DOMAIN-CONTAINING PROTEIN"/>
    <property type="match status" value="1"/>
</dbReference>
<protein>
    <submittedName>
        <fullName evidence="3">Uncharacterized protein</fullName>
    </submittedName>
</protein>
<proteinExistence type="predicted"/>
<keyword evidence="4" id="KW-1185">Reference proteome</keyword>
<keyword evidence="1" id="KW-0175">Coiled coil</keyword>
<reference evidence="3" key="1">
    <citation type="submission" date="2020-11" db="EMBL/GenBank/DDBJ databases">
        <authorList>
            <person name="Tran Van P."/>
        </authorList>
    </citation>
    <scope>NUCLEOTIDE SEQUENCE</scope>
</reference>
<evidence type="ECO:0000313" key="4">
    <source>
        <dbReference type="Proteomes" id="UP000677054"/>
    </source>
</evidence>
<gene>
    <name evidence="3" type="ORF">DSTB1V02_LOCUS10788</name>
</gene>
<feature type="compositionally biased region" description="Polar residues" evidence="2">
    <location>
        <begin position="731"/>
        <end position="742"/>
    </location>
</feature>
<feature type="compositionally biased region" description="Basic and acidic residues" evidence="2">
    <location>
        <begin position="756"/>
        <end position="765"/>
    </location>
</feature>
<dbReference type="EMBL" id="LR902739">
    <property type="protein sequence ID" value="CAD7251020.1"/>
    <property type="molecule type" value="Genomic_DNA"/>
</dbReference>
<accession>A0A7R9ABF9</accession>
<evidence type="ECO:0000313" key="3">
    <source>
        <dbReference type="EMBL" id="CAD7251020.1"/>
    </source>
</evidence>